<evidence type="ECO:0000313" key="4">
    <source>
        <dbReference type="Proteomes" id="UP000246114"/>
    </source>
</evidence>
<reference evidence="2 3" key="1">
    <citation type="submission" date="2016-10" db="EMBL/GenBank/DDBJ databases">
        <authorList>
            <person name="de Groot N.N."/>
        </authorList>
    </citation>
    <scope>NUCLEOTIDE SEQUENCE [LARGE SCALE GENOMIC DNA]</scope>
    <source>
        <strain evidence="2 3">NLAE-zl-G419</strain>
    </source>
</reference>
<keyword evidence="3" id="KW-1185">Reference proteome</keyword>
<dbReference type="EMBL" id="FOOE01000002">
    <property type="protein sequence ID" value="SFF54687.1"/>
    <property type="molecule type" value="Genomic_DNA"/>
</dbReference>
<dbReference type="Proteomes" id="UP000182135">
    <property type="component" value="Unassembled WGS sequence"/>
</dbReference>
<dbReference type="eggNOG" id="ENOG503194H">
    <property type="taxonomic scope" value="Bacteria"/>
</dbReference>
<dbReference type="RefSeq" id="WP_027637861.1">
    <property type="nucleotide sequence ID" value="NZ_BAAACD010000024.1"/>
</dbReference>
<dbReference type="EMBL" id="QAMZ01000053">
    <property type="protein sequence ID" value="PWL51944.1"/>
    <property type="molecule type" value="Genomic_DNA"/>
</dbReference>
<name>A0A1I2JNG4_9CLOT</name>
<proteinExistence type="predicted"/>
<dbReference type="OrthoDB" id="9797117at2"/>
<dbReference type="STRING" id="1529.SAMN04487885_102135"/>
<dbReference type="GeneID" id="90544312"/>
<dbReference type="InterPro" id="IPR024208">
    <property type="entry name" value="DUF3842"/>
</dbReference>
<dbReference type="Proteomes" id="UP000246114">
    <property type="component" value="Unassembled WGS sequence"/>
</dbReference>
<evidence type="ECO:0000313" key="1">
    <source>
        <dbReference type="EMBL" id="PWL51944.1"/>
    </source>
</evidence>
<accession>A0A1I2JNG4</accession>
<gene>
    <name evidence="1" type="ORF">DBY38_13475</name>
    <name evidence="2" type="ORF">SAMN04487885_102135</name>
</gene>
<sequence length="139" mass="14884">MRTIAIIDAQGAGIGQTIIKKIKKECNCKEVRVVALGTNGVAASNMVKAGAEKSIVGSNNICDFLNKENIWAVIGPIGVICSGGINGEVTADIAREVFKLDCLKYILPLKVHGIYIPGTVNMDIKDMINEIIENISKNL</sequence>
<evidence type="ECO:0000313" key="3">
    <source>
        <dbReference type="Proteomes" id="UP000182135"/>
    </source>
</evidence>
<organism evidence="2 3">
    <name type="scientific">Clostridium cadaveris</name>
    <dbReference type="NCBI Taxonomy" id="1529"/>
    <lineage>
        <taxon>Bacteria</taxon>
        <taxon>Bacillati</taxon>
        <taxon>Bacillota</taxon>
        <taxon>Clostridia</taxon>
        <taxon>Eubacteriales</taxon>
        <taxon>Clostridiaceae</taxon>
        <taxon>Clostridium</taxon>
    </lineage>
</organism>
<dbReference type="Pfam" id="PF12953">
    <property type="entry name" value="DUF3842"/>
    <property type="match status" value="1"/>
</dbReference>
<evidence type="ECO:0000313" key="2">
    <source>
        <dbReference type="EMBL" id="SFF54687.1"/>
    </source>
</evidence>
<dbReference type="AlphaFoldDB" id="A0A1I2JNG4"/>
<protein>
    <submittedName>
        <fullName evidence="1">DUF3842 domain-containing protein</fullName>
    </submittedName>
</protein>
<reference evidence="1 4" key="2">
    <citation type="submission" date="2018-03" db="EMBL/GenBank/DDBJ databases">
        <title>The uncultured portion of the human microbiome is neutrally assembled.</title>
        <authorList>
            <person name="Jeraldo P."/>
            <person name="Boardman L."/>
            <person name="White B.A."/>
            <person name="Nelson H."/>
            <person name="Goldenfeld N."/>
            <person name="Chia N."/>
        </authorList>
    </citation>
    <scope>NUCLEOTIDE SEQUENCE [LARGE SCALE GENOMIC DNA]</scope>
    <source>
        <strain evidence="1">CIM:MAG 903</strain>
    </source>
</reference>